<accession>A0A0A9FZS9</accession>
<organism evidence="1">
    <name type="scientific">Arundo donax</name>
    <name type="common">Giant reed</name>
    <name type="synonym">Donax arundinaceus</name>
    <dbReference type="NCBI Taxonomy" id="35708"/>
    <lineage>
        <taxon>Eukaryota</taxon>
        <taxon>Viridiplantae</taxon>
        <taxon>Streptophyta</taxon>
        <taxon>Embryophyta</taxon>
        <taxon>Tracheophyta</taxon>
        <taxon>Spermatophyta</taxon>
        <taxon>Magnoliopsida</taxon>
        <taxon>Liliopsida</taxon>
        <taxon>Poales</taxon>
        <taxon>Poaceae</taxon>
        <taxon>PACMAD clade</taxon>
        <taxon>Arundinoideae</taxon>
        <taxon>Arundineae</taxon>
        <taxon>Arundo</taxon>
    </lineage>
</organism>
<dbReference type="EMBL" id="GBRH01184018">
    <property type="protein sequence ID" value="JAE13878.1"/>
    <property type="molecule type" value="Transcribed_RNA"/>
</dbReference>
<protein>
    <submittedName>
        <fullName evidence="1">Uncharacterized protein</fullName>
    </submittedName>
</protein>
<proteinExistence type="predicted"/>
<sequence length="40" mass="4324">MAIVKSDIGGNITVRNYLCKITVIDNSKVISHSSFLSVIS</sequence>
<dbReference type="AlphaFoldDB" id="A0A0A9FZS9"/>
<reference evidence="1" key="2">
    <citation type="journal article" date="2015" name="Data Brief">
        <title>Shoot transcriptome of the giant reed, Arundo donax.</title>
        <authorList>
            <person name="Barrero R.A."/>
            <person name="Guerrero F.D."/>
            <person name="Moolhuijzen P."/>
            <person name="Goolsby J.A."/>
            <person name="Tidwell J."/>
            <person name="Bellgard S.E."/>
            <person name="Bellgard M.I."/>
        </authorList>
    </citation>
    <scope>NUCLEOTIDE SEQUENCE</scope>
    <source>
        <tissue evidence="1">Shoot tissue taken approximately 20 cm above the soil surface</tissue>
    </source>
</reference>
<reference evidence="1" key="1">
    <citation type="submission" date="2014-09" db="EMBL/GenBank/DDBJ databases">
        <authorList>
            <person name="Magalhaes I.L.F."/>
            <person name="Oliveira U."/>
            <person name="Santos F.R."/>
            <person name="Vidigal T.H.D.A."/>
            <person name="Brescovit A.D."/>
            <person name="Santos A.J."/>
        </authorList>
    </citation>
    <scope>NUCLEOTIDE SEQUENCE</scope>
    <source>
        <tissue evidence="1">Shoot tissue taken approximately 20 cm above the soil surface</tissue>
    </source>
</reference>
<evidence type="ECO:0000313" key="1">
    <source>
        <dbReference type="EMBL" id="JAE13878.1"/>
    </source>
</evidence>
<name>A0A0A9FZS9_ARUDO</name>